<dbReference type="Proteomes" id="UP000193685">
    <property type="component" value="Unassembled WGS sequence"/>
</dbReference>
<dbReference type="PANTHER" id="PTHR13848">
    <property type="entry name" value="PROTEIN YIPPEE-LIKE CG15309-RELATED"/>
    <property type="match status" value="1"/>
</dbReference>
<feature type="domain" description="Yippee" evidence="5">
    <location>
        <begin position="1"/>
        <end position="86"/>
    </location>
</feature>
<proteinExistence type="inferred from homology"/>
<gene>
    <name evidence="6" type="ORF">BCR37DRAFT_332203</name>
</gene>
<comment type="caution">
    <text evidence="6">The sequence shown here is derived from an EMBL/GenBank/DDBJ whole genome shotgun (WGS) entry which is preliminary data.</text>
</comment>
<dbReference type="GeneID" id="63783655"/>
<dbReference type="InterPro" id="IPR039058">
    <property type="entry name" value="Yippee_fam"/>
</dbReference>
<evidence type="ECO:0000256" key="2">
    <source>
        <dbReference type="ARBA" id="ARBA00022723"/>
    </source>
</evidence>
<evidence type="ECO:0000313" key="6">
    <source>
        <dbReference type="EMBL" id="ORY84212.1"/>
    </source>
</evidence>
<evidence type="ECO:0000256" key="3">
    <source>
        <dbReference type="ARBA" id="ARBA00022833"/>
    </source>
</evidence>
<evidence type="ECO:0000256" key="4">
    <source>
        <dbReference type="RuleBase" id="RU110713"/>
    </source>
</evidence>
<keyword evidence="2" id="KW-0479">Metal-binding</keyword>
<comment type="similarity">
    <text evidence="1 4">Belongs to the yippee family.</text>
</comment>
<dbReference type="InterPro" id="IPR034751">
    <property type="entry name" value="Yippee"/>
</dbReference>
<dbReference type="Pfam" id="PF03226">
    <property type="entry name" value="Yippee-Mis18"/>
    <property type="match status" value="1"/>
</dbReference>
<feature type="non-terminal residue" evidence="6">
    <location>
        <position position="1"/>
    </location>
</feature>
<evidence type="ECO:0000256" key="1">
    <source>
        <dbReference type="ARBA" id="ARBA00005613"/>
    </source>
</evidence>
<dbReference type="GO" id="GO:0046872">
    <property type="term" value="F:metal ion binding"/>
    <property type="evidence" value="ECO:0007669"/>
    <property type="project" value="UniProtKB-KW"/>
</dbReference>
<name>A0A1Y2FJR5_PROLT</name>
<keyword evidence="3" id="KW-0862">Zinc</keyword>
<protein>
    <recommendedName>
        <fullName evidence="4">Protein yippee-like</fullName>
    </recommendedName>
</protein>
<dbReference type="STRING" id="56484.A0A1Y2FJR5"/>
<dbReference type="RefSeq" id="XP_040726230.1">
    <property type="nucleotide sequence ID" value="XM_040867056.1"/>
</dbReference>
<accession>A0A1Y2FJR5</accession>
<organism evidence="6 7">
    <name type="scientific">Protomyces lactucae-debilis</name>
    <dbReference type="NCBI Taxonomy" id="2754530"/>
    <lineage>
        <taxon>Eukaryota</taxon>
        <taxon>Fungi</taxon>
        <taxon>Dikarya</taxon>
        <taxon>Ascomycota</taxon>
        <taxon>Taphrinomycotina</taxon>
        <taxon>Taphrinomycetes</taxon>
        <taxon>Taphrinales</taxon>
        <taxon>Protomycetaceae</taxon>
        <taxon>Protomyces</taxon>
    </lineage>
</organism>
<feature type="non-terminal residue" evidence="6">
    <location>
        <position position="86"/>
    </location>
</feature>
<dbReference type="EMBL" id="MCFI01000006">
    <property type="protein sequence ID" value="ORY84212.1"/>
    <property type="molecule type" value="Genomic_DNA"/>
</dbReference>
<dbReference type="OMA" id="YNCAACE"/>
<dbReference type="OrthoDB" id="6407410at2759"/>
<reference evidence="6 7" key="1">
    <citation type="submission" date="2016-07" db="EMBL/GenBank/DDBJ databases">
        <title>Pervasive Adenine N6-methylation of Active Genes in Fungi.</title>
        <authorList>
            <consortium name="DOE Joint Genome Institute"/>
            <person name="Mondo S.J."/>
            <person name="Dannebaum R.O."/>
            <person name="Kuo R.C."/>
            <person name="Labutti K."/>
            <person name="Haridas S."/>
            <person name="Kuo A."/>
            <person name="Salamov A."/>
            <person name="Ahrendt S.R."/>
            <person name="Lipzen A."/>
            <person name="Sullivan W."/>
            <person name="Andreopoulos W.B."/>
            <person name="Clum A."/>
            <person name="Lindquist E."/>
            <person name="Daum C."/>
            <person name="Ramamoorthy G.K."/>
            <person name="Gryganskyi A."/>
            <person name="Culley D."/>
            <person name="Magnuson J.K."/>
            <person name="James T.Y."/>
            <person name="O'Malley M.A."/>
            <person name="Stajich J.E."/>
            <person name="Spatafora J.W."/>
            <person name="Visel A."/>
            <person name="Grigoriev I.V."/>
        </authorList>
    </citation>
    <scope>NUCLEOTIDE SEQUENCE [LARGE SCALE GENOMIC DNA]</scope>
    <source>
        <strain evidence="6 7">12-1054</strain>
    </source>
</reference>
<keyword evidence="7" id="KW-1185">Reference proteome</keyword>
<evidence type="ECO:0000313" key="7">
    <source>
        <dbReference type="Proteomes" id="UP000193685"/>
    </source>
</evidence>
<evidence type="ECO:0000259" key="5">
    <source>
        <dbReference type="PROSITE" id="PS51792"/>
    </source>
</evidence>
<dbReference type="InterPro" id="IPR004910">
    <property type="entry name" value="Yippee/Mis18/Cereblon"/>
</dbReference>
<dbReference type="PROSITE" id="PS51792">
    <property type="entry name" value="YIPPEE"/>
    <property type="match status" value="1"/>
</dbReference>
<dbReference type="AlphaFoldDB" id="A0A1Y2FJR5"/>
<sequence length="86" mass="9455">CATHISSVDHILSGAFTGRLGGAILVKEVVNVDVSGKYERALMTGKHVIADISCGVCQERIGWKYLEAPKGQEYKVNHFILERQLV</sequence>